<dbReference type="Gene3D" id="1.10.8.60">
    <property type="match status" value="1"/>
</dbReference>
<dbReference type="EMBL" id="CP002656">
    <property type="protein sequence ID" value="AEB94358.1"/>
    <property type="molecule type" value="Genomic_DNA"/>
</dbReference>
<dbReference type="PANTHER" id="PTHR23389">
    <property type="entry name" value="CHROMOSOME TRANSMISSION FIDELITY FACTOR 18"/>
    <property type="match status" value="1"/>
</dbReference>
<evidence type="ECO:0000313" key="10">
    <source>
        <dbReference type="EMBL" id="AEB94358.1"/>
    </source>
</evidence>
<dbReference type="GO" id="GO:0003689">
    <property type="term" value="F:DNA clamp loader activity"/>
    <property type="evidence" value="ECO:0007669"/>
    <property type="project" value="UniProtKB-UniRule"/>
</dbReference>
<evidence type="ECO:0000256" key="7">
    <source>
        <dbReference type="HAMAP-Rule" id="MF_01508"/>
    </source>
</evidence>
<sequence length="437" mass="50101">MTVPWVVKYRPNSLDEIENQEDVKEELRSWIDSWIKGKPNYKSVLLYGPPGIGKTTMALALAKSYGLEIIEMNASDTRNVTSLRGIAEKASVTGSLFSDRGKLIFLDEIDGIQSKQDFGAISTVLELISNTKYPIIMAANNPWDPNLRELRNATKMIEIKKLGKIPMRRLLKKICANEKVKCEDAAIDVIIEASDGDARYAINMLQSVAEGYGQVTQSVVEELVRRKERELDPFETLRSLFWAQYGWQAKQAVSRSQTDYELLIRWISENVPIQYEMLNDIWRAYDALSRASIFLSRSKMSSWDLLSYTFDMMGPGVALAEVGKKSPNWKAKWKKYQFPTYVQQLYRSKSLRNTRDSIISKIGRNIHASARKVYNDVYPFFLQYAKEIESSKSLDLSPKEIEFLRASTKKPTADTEARENKPDKNVTRRTSRRSRPT</sequence>
<keyword evidence="5 7" id="KW-0067">ATP-binding</keyword>
<feature type="compositionally biased region" description="Basic and acidic residues" evidence="8">
    <location>
        <begin position="411"/>
        <end position="426"/>
    </location>
</feature>
<dbReference type="AlphaFoldDB" id="F4FYW9"/>
<dbReference type="NCBIfam" id="NF003229">
    <property type="entry name" value="PRK04195.1-5"/>
    <property type="match status" value="1"/>
</dbReference>
<dbReference type="Proteomes" id="UP000007812">
    <property type="component" value="Chromosome"/>
</dbReference>
<dbReference type="SUPFAM" id="SSF52540">
    <property type="entry name" value="P-loop containing nucleoside triphosphate hydrolases"/>
    <property type="match status" value="1"/>
</dbReference>
<feature type="compositionally biased region" description="Basic residues" evidence="8">
    <location>
        <begin position="427"/>
        <end position="437"/>
    </location>
</feature>
<comment type="function">
    <text evidence="7">Part of the RFC clamp loader complex which loads the PCNA sliding clamp onto DNA.</text>
</comment>
<dbReference type="CDD" id="cd00009">
    <property type="entry name" value="AAA"/>
    <property type="match status" value="1"/>
</dbReference>
<dbReference type="InterPro" id="IPR027417">
    <property type="entry name" value="P-loop_NTPase"/>
</dbReference>
<dbReference type="SMART" id="SM00382">
    <property type="entry name" value="AAA"/>
    <property type="match status" value="1"/>
</dbReference>
<dbReference type="Pfam" id="PF00004">
    <property type="entry name" value="AAA"/>
    <property type="match status" value="1"/>
</dbReference>
<organism evidence="10 11">
    <name type="scientific">Metallosphaera cuprina (strain Ar-4)</name>
    <dbReference type="NCBI Taxonomy" id="1006006"/>
    <lineage>
        <taxon>Archaea</taxon>
        <taxon>Thermoproteota</taxon>
        <taxon>Thermoprotei</taxon>
        <taxon>Sulfolobales</taxon>
        <taxon>Sulfolobaceae</taxon>
        <taxon>Metallosphaera</taxon>
    </lineage>
</organism>
<dbReference type="OrthoDB" id="8658at2157"/>
<keyword evidence="4 7" id="KW-0547">Nucleotide-binding</keyword>
<evidence type="ECO:0000256" key="2">
    <source>
        <dbReference type="ARBA" id="ARBA00014793"/>
    </source>
</evidence>
<dbReference type="Pfam" id="PF21960">
    <property type="entry name" value="RCF1-5-like_lid"/>
    <property type="match status" value="1"/>
</dbReference>
<accession>F4FYW9</accession>
<dbReference type="GeneID" id="10492444"/>
<dbReference type="CDD" id="cd18140">
    <property type="entry name" value="HLD_clamp_RFC"/>
    <property type="match status" value="1"/>
</dbReference>
<dbReference type="RefSeq" id="WP_013736857.1">
    <property type="nucleotide sequence ID" value="NC_015435.1"/>
</dbReference>
<dbReference type="KEGG" id="mcn:Mcup_0250"/>
<dbReference type="Gene3D" id="3.40.50.300">
    <property type="entry name" value="P-loop containing nucleotide triphosphate hydrolases"/>
    <property type="match status" value="1"/>
</dbReference>
<evidence type="ECO:0000256" key="4">
    <source>
        <dbReference type="ARBA" id="ARBA00022741"/>
    </source>
</evidence>
<evidence type="ECO:0000313" key="11">
    <source>
        <dbReference type="Proteomes" id="UP000007812"/>
    </source>
</evidence>
<evidence type="ECO:0000256" key="1">
    <source>
        <dbReference type="ARBA" id="ARBA00006878"/>
    </source>
</evidence>
<comment type="similarity">
    <text evidence="1 7">Belongs to the activator 1 small subunits family. RfcL subfamily.</text>
</comment>
<evidence type="ECO:0000256" key="6">
    <source>
        <dbReference type="ARBA" id="ARBA00032141"/>
    </source>
</evidence>
<evidence type="ECO:0000256" key="3">
    <source>
        <dbReference type="ARBA" id="ARBA00022705"/>
    </source>
</evidence>
<dbReference type="InterPro" id="IPR023935">
    <property type="entry name" value="Rep_factor-C_lsu"/>
</dbReference>
<keyword evidence="3 7" id="KW-0235">DNA replication</keyword>
<evidence type="ECO:0000256" key="8">
    <source>
        <dbReference type="SAM" id="MobiDB-lite"/>
    </source>
</evidence>
<dbReference type="HAMAP" id="MF_01508">
    <property type="entry name" value="RfcL"/>
    <property type="match status" value="1"/>
</dbReference>
<feature type="region of interest" description="Disordered" evidence="8">
    <location>
        <begin position="405"/>
        <end position="437"/>
    </location>
</feature>
<keyword evidence="11" id="KW-1185">Reference proteome</keyword>
<evidence type="ECO:0000256" key="5">
    <source>
        <dbReference type="ARBA" id="ARBA00022840"/>
    </source>
</evidence>
<gene>
    <name evidence="7" type="primary">rfcL</name>
    <name evidence="10" type="ordered locus">Mcup_0250</name>
</gene>
<name>F4FYW9_METCR</name>
<dbReference type="InterPro" id="IPR003593">
    <property type="entry name" value="AAA+_ATPase"/>
</dbReference>
<dbReference type="NCBIfam" id="NF003226">
    <property type="entry name" value="PRK04195.1-1"/>
    <property type="match status" value="1"/>
</dbReference>
<evidence type="ECO:0000259" key="9">
    <source>
        <dbReference type="SMART" id="SM00382"/>
    </source>
</evidence>
<dbReference type="PATRIC" id="fig|1006006.8.peg.251"/>
<dbReference type="InterPro" id="IPR003959">
    <property type="entry name" value="ATPase_AAA_core"/>
</dbReference>
<dbReference type="PANTHER" id="PTHR23389:SF6">
    <property type="entry name" value="REPLICATION FACTOR C SUBUNIT 1"/>
    <property type="match status" value="1"/>
</dbReference>
<protein>
    <recommendedName>
        <fullName evidence="2 7">Replication factor C large subunit</fullName>
        <shortName evidence="7">RFC large subunit</shortName>
    </recommendedName>
    <alternativeName>
        <fullName evidence="6 7">Clamp loader large subunit</fullName>
    </alternativeName>
</protein>
<feature type="domain" description="AAA+ ATPase" evidence="9">
    <location>
        <begin position="40"/>
        <end position="163"/>
    </location>
</feature>
<dbReference type="GO" id="GO:0016887">
    <property type="term" value="F:ATP hydrolysis activity"/>
    <property type="evidence" value="ECO:0007669"/>
    <property type="project" value="InterPro"/>
</dbReference>
<dbReference type="InterPro" id="IPR047854">
    <property type="entry name" value="RFC_lid"/>
</dbReference>
<proteinExistence type="inferred from homology"/>
<dbReference type="eggNOG" id="arCOG00470">
    <property type="taxonomic scope" value="Archaea"/>
</dbReference>
<dbReference type="GO" id="GO:0006260">
    <property type="term" value="P:DNA replication"/>
    <property type="evidence" value="ECO:0007669"/>
    <property type="project" value="UniProtKB-UniRule"/>
</dbReference>
<dbReference type="STRING" id="1006006.Mcup_0250"/>
<feature type="binding site" evidence="7">
    <location>
        <begin position="48"/>
        <end position="55"/>
    </location>
    <ligand>
        <name>ATP</name>
        <dbReference type="ChEBI" id="CHEBI:30616"/>
    </ligand>
</feature>
<comment type="subunit">
    <text evidence="7">Heteromultimer composed of small subunits (RfcS) and large subunits (RfcL).</text>
</comment>
<dbReference type="GO" id="GO:0005524">
    <property type="term" value="F:ATP binding"/>
    <property type="evidence" value="ECO:0007669"/>
    <property type="project" value="UniProtKB-UniRule"/>
</dbReference>
<dbReference type="HOGENOM" id="CLU_027255_1_1_2"/>
<reference evidence="10 11" key="1">
    <citation type="journal article" date="2011" name="J. Bacteriol.">
        <title>Complete genome sequence of Metallosphaera cuprina, a metal sulfide-oxidizing archaeon from a hot spring.</title>
        <authorList>
            <person name="Liu L.J."/>
            <person name="You X.Y."/>
            <person name="Zheng H."/>
            <person name="Wang S."/>
            <person name="Jiang C.Y."/>
            <person name="Liu S.J."/>
        </authorList>
    </citation>
    <scope>NUCLEOTIDE SEQUENCE [LARGE SCALE GENOMIC DNA]</scope>
    <source>
        <strain evidence="10 11">Ar-4</strain>
    </source>
</reference>